<evidence type="ECO:0000313" key="1">
    <source>
        <dbReference type="EMBL" id="TDX36959.1"/>
    </source>
</evidence>
<protein>
    <submittedName>
        <fullName evidence="1">RecT family protein</fullName>
    </submittedName>
</protein>
<comment type="caution">
    <text evidence="1">The sequence shown here is derived from an EMBL/GenBank/DDBJ whole genome shotgun (WGS) entry which is preliminary data.</text>
</comment>
<dbReference type="EMBL" id="SOEF01000046">
    <property type="protein sequence ID" value="TDX36959.1"/>
    <property type="molecule type" value="Genomic_DNA"/>
</dbReference>
<sequence length="251" mass="29365">MKNEELEKSYFNKKIKPQCSEEEAVEIWYTAQKYGFSFIKNEIFFRRDGDKNIICASRDGFLGYANNHPKFSGMNSDVVYAEDQFVRENNEIKHRYGSERSKIVGAYTLIKREDFELPTYYFASFDQYAFEANKFWEENGPSMIQKIAEAIAIKKAFNISKVYLVNEIFQQTETTYLNTSNVKVENADRLKTLREIVVNNEGLRQLAIREFKSLNIFEDDLNLSTVIYSLTDNQFSDVIDKLDELRVNKVA</sequence>
<dbReference type="RefSeq" id="WP_134060153.1">
    <property type="nucleotide sequence ID" value="NZ_SOEF01000046.1"/>
</dbReference>
<evidence type="ECO:0000313" key="2">
    <source>
        <dbReference type="Proteomes" id="UP000295472"/>
    </source>
</evidence>
<dbReference type="Pfam" id="PF03837">
    <property type="entry name" value="RecT"/>
    <property type="match status" value="1"/>
</dbReference>
<reference evidence="1 2" key="1">
    <citation type="submission" date="2019-03" db="EMBL/GenBank/DDBJ databases">
        <title>Subsurface microbial communities from deep shales in Ohio and West Virginia, USA.</title>
        <authorList>
            <person name="Wrighton K."/>
        </authorList>
    </citation>
    <scope>NUCLEOTIDE SEQUENCE [LARGE SCALE GENOMIC DNA]</scope>
    <source>
        <strain evidence="1 2">DSMZ 11287</strain>
    </source>
</reference>
<dbReference type="GO" id="GO:0003677">
    <property type="term" value="F:DNA binding"/>
    <property type="evidence" value="ECO:0007669"/>
    <property type="project" value="InterPro"/>
</dbReference>
<organism evidence="1 2">
    <name type="scientific">Halanaerobium congolense</name>
    <dbReference type="NCBI Taxonomy" id="54121"/>
    <lineage>
        <taxon>Bacteria</taxon>
        <taxon>Bacillati</taxon>
        <taxon>Bacillota</taxon>
        <taxon>Clostridia</taxon>
        <taxon>Halanaerobiales</taxon>
        <taxon>Halanaerobiaceae</taxon>
        <taxon>Halanaerobium</taxon>
    </lineage>
</organism>
<dbReference type="GO" id="GO:0006259">
    <property type="term" value="P:DNA metabolic process"/>
    <property type="evidence" value="ECO:0007669"/>
    <property type="project" value="InterPro"/>
</dbReference>
<name>A0A4R8G458_9FIRM</name>
<dbReference type="AlphaFoldDB" id="A0A4R8G458"/>
<gene>
    <name evidence="1" type="ORF">C7954_14615</name>
</gene>
<dbReference type="GeneID" id="57013875"/>
<proteinExistence type="predicted"/>
<dbReference type="Proteomes" id="UP000295472">
    <property type="component" value="Unassembled WGS sequence"/>
</dbReference>
<dbReference type="InterPro" id="IPR018330">
    <property type="entry name" value="RecT_fam"/>
</dbReference>
<accession>A0A4R8G458</accession>